<evidence type="ECO:0000313" key="2">
    <source>
        <dbReference type="EMBL" id="MFC7393084.1"/>
    </source>
</evidence>
<sequence>MIHKIRATLTVLVILLVISILSQYFIGGFSRYIIEVLLWLTIIVYIIYLFTKKKLNHKDNEK</sequence>
<evidence type="ECO:0000313" key="3">
    <source>
        <dbReference type="Proteomes" id="UP001596505"/>
    </source>
</evidence>
<accession>A0ABW2PVC0</accession>
<protein>
    <submittedName>
        <fullName evidence="2">Uncharacterized protein</fullName>
    </submittedName>
</protein>
<keyword evidence="3" id="KW-1185">Reference proteome</keyword>
<dbReference type="EMBL" id="JBHTCO010000010">
    <property type="protein sequence ID" value="MFC7393084.1"/>
    <property type="molecule type" value="Genomic_DNA"/>
</dbReference>
<evidence type="ECO:0000256" key="1">
    <source>
        <dbReference type="SAM" id="Phobius"/>
    </source>
</evidence>
<gene>
    <name evidence="2" type="ORF">ACFQRG_08920</name>
</gene>
<keyword evidence="1" id="KW-0472">Membrane</keyword>
<feature type="transmembrane region" description="Helical" evidence="1">
    <location>
        <begin position="7"/>
        <end position="26"/>
    </location>
</feature>
<keyword evidence="1" id="KW-1133">Transmembrane helix</keyword>
<organism evidence="2 3">
    <name type="scientific">Scopulibacillus cellulosilyticus</name>
    <dbReference type="NCBI Taxonomy" id="2665665"/>
    <lineage>
        <taxon>Bacteria</taxon>
        <taxon>Bacillati</taxon>
        <taxon>Bacillota</taxon>
        <taxon>Bacilli</taxon>
        <taxon>Bacillales</taxon>
        <taxon>Sporolactobacillaceae</taxon>
        <taxon>Scopulibacillus</taxon>
    </lineage>
</organism>
<reference evidence="3" key="1">
    <citation type="journal article" date="2019" name="Int. J. Syst. Evol. Microbiol.">
        <title>The Global Catalogue of Microorganisms (GCM) 10K type strain sequencing project: providing services to taxonomists for standard genome sequencing and annotation.</title>
        <authorList>
            <consortium name="The Broad Institute Genomics Platform"/>
            <consortium name="The Broad Institute Genome Sequencing Center for Infectious Disease"/>
            <person name="Wu L."/>
            <person name="Ma J."/>
        </authorList>
    </citation>
    <scope>NUCLEOTIDE SEQUENCE [LARGE SCALE GENOMIC DNA]</scope>
    <source>
        <strain evidence="3">CGMCC 1.16305</strain>
    </source>
</reference>
<proteinExistence type="predicted"/>
<dbReference type="RefSeq" id="WP_380965534.1">
    <property type="nucleotide sequence ID" value="NZ_JBHTCO010000010.1"/>
</dbReference>
<keyword evidence="1" id="KW-0812">Transmembrane</keyword>
<feature type="transmembrane region" description="Helical" evidence="1">
    <location>
        <begin position="32"/>
        <end position="50"/>
    </location>
</feature>
<name>A0ABW2PVC0_9BACL</name>
<comment type="caution">
    <text evidence="2">The sequence shown here is derived from an EMBL/GenBank/DDBJ whole genome shotgun (WGS) entry which is preliminary data.</text>
</comment>
<dbReference type="Proteomes" id="UP001596505">
    <property type="component" value="Unassembled WGS sequence"/>
</dbReference>